<organism evidence="2 3">
    <name type="scientific">Acrobeloides nanus</name>
    <dbReference type="NCBI Taxonomy" id="290746"/>
    <lineage>
        <taxon>Eukaryota</taxon>
        <taxon>Metazoa</taxon>
        <taxon>Ecdysozoa</taxon>
        <taxon>Nematoda</taxon>
        <taxon>Chromadorea</taxon>
        <taxon>Rhabditida</taxon>
        <taxon>Tylenchina</taxon>
        <taxon>Cephalobomorpha</taxon>
        <taxon>Cephaloboidea</taxon>
        <taxon>Cephalobidae</taxon>
        <taxon>Acrobeloides</taxon>
    </lineage>
</organism>
<sequence length="121" mass="14756">MSKFVFLFFLSYIEFSIQGFPEPQLYECEPHRYVREDMPCYPIEERCLHNVPEDTYFARSYLHCSANLEEFFGPPYIWTRKYCPQNLKFSFKAQLCLPNWNYIKTEFGEWIMDKNNLPKYS</sequence>
<keyword evidence="1" id="KW-0732">Signal</keyword>
<feature type="signal peptide" evidence="1">
    <location>
        <begin position="1"/>
        <end position="19"/>
    </location>
</feature>
<dbReference type="WBParaSite" id="ACRNAN_scaffold3169.g14279.t2">
    <property type="protein sequence ID" value="ACRNAN_scaffold3169.g14279.t2"/>
    <property type="gene ID" value="ACRNAN_scaffold3169.g14279"/>
</dbReference>
<evidence type="ECO:0000313" key="2">
    <source>
        <dbReference type="Proteomes" id="UP000887540"/>
    </source>
</evidence>
<evidence type="ECO:0000256" key="1">
    <source>
        <dbReference type="SAM" id="SignalP"/>
    </source>
</evidence>
<name>A0A914DLX5_9BILA</name>
<dbReference type="AlphaFoldDB" id="A0A914DLX5"/>
<accession>A0A914DLX5</accession>
<proteinExistence type="predicted"/>
<reference evidence="3" key="1">
    <citation type="submission" date="2022-11" db="UniProtKB">
        <authorList>
            <consortium name="WormBaseParasite"/>
        </authorList>
    </citation>
    <scope>IDENTIFICATION</scope>
</reference>
<keyword evidence="2" id="KW-1185">Reference proteome</keyword>
<dbReference type="Proteomes" id="UP000887540">
    <property type="component" value="Unplaced"/>
</dbReference>
<protein>
    <submittedName>
        <fullName evidence="3">Uncharacterized protein</fullName>
    </submittedName>
</protein>
<feature type="chain" id="PRO_5037794223" evidence="1">
    <location>
        <begin position="20"/>
        <end position="121"/>
    </location>
</feature>
<evidence type="ECO:0000313" key="3">
    <source>
        <dbReference type="WBParaSite" id="ACRNAN_scaffold3169.g14279.t2"/>
    </source>
</evidence>